<feature type="region of interest" description="Disordered" evidence="1">
    <location>
        <begin position="219"/>
        <end position="238"/>
    </location>
</feature>
<name>A0ABC8REY0_9AQUA</name>
<protein>
    <submittedName>
        <fullName evidence="2">Uncharacterized protein</fullName>
    </submittedName>
</protein>
<keyword evidence="3" id="KW-1185">Reference proteome</keyword>
<accession>A0ABC8REY0</accession>
<evidence type="ECO:0000313" key="3">
    <source>
        <dbReference type="Proteomes" id="UP001642360"/>
    </source>
</evidence>
<gene>
    <name evidence="2" type="ORF">ILEXP_LOCUS11232</name>
</gene>
<dbReference type="Proteomes" id="UP001642360">
    <property type="component" value="Unassembled WGS sequence"/>
</dbReference>
<sequence>MLNVICGGRRKLDDILLHPTEGLIFVQASHRRSSIAIEVSFFFSALYISTSLHSHGLSLSTSKELVQNHLHSCISGSPTNSNSESNDNPKAADFWVRREQNYDHLNLHCSNASINNNNNSNNNHRELKVFVRSLSLVQSNGPIEIPHLGGVSTLVQRWRGFEAEAKSLNSNNSPICNSKSYSGSTFTENNASSSFVEVPQRNSDACEFVDGRYETPTLNEDSFADWESDRAAMSGPPS</sequence>
<evidence type="ECO:0000256" key="1">
    <source>
        <dbReference type="SAM" id="MobiDB-lite"/>
    </source>
</evidence>
<proteinExistence type="predicted"/>
<dbReference type="EMBL" id="CAUOFW020001306">
    <property type="protein sequence ID" value="CAK9143519.1"/>
    <property type="molecule type" value="Genomic_DNA"/>
</dbReference>
<dbReference type="AlphaFoldDB" id="A0ABC8REY0"/>
<evidence type="ECO:0000313" key="2">
    <source>
        <dbReference type="EMBL" id="CAK9143519.1"/>
    </source>
</evidence>
<organism evidence="2 3">
    <name type="scientific">Ilex paraguariensis</name>
    <name type="common">yerba mate</name>
    <dbReference type="NCBI Taxonomy" id="185542"/>
    <lineage>
        <taxon>Eukaryota</taxon>
        <taxon>Viridiplantae</taxon>
        <taxon>Streptophyta</taxon>
        <taxon>Embryophyta</taxon>
        <taxon>Tracheophyta</taxon>
        <taxon>Spermatophyta</taxon>
        <taxon>Magnoliopsida</taxon>
        <taxon>eudicotyledons</taxon>
        <taxon>Gunneridae</taxon>
        <taxon>Pentapetalae</taxon>
        <taxon>asterids</taxon>
        <taxon>campanulids</taxon>
        <taxon>Aquifoliales</taxon>
        <taxon>Aquifoliaceae</taxon>
        <taxon>Ilex</taxon>
    </lineage>
</organism>
<reference evidence="2 3" key="1">
    <citation type="submission" date="2024-02" db="EMBL/GenBank/DDBJ databases">
        <authorList>
            <person name="Vignale AGUSTIN F."/>
            <person name="Sosa J E."/>
            <person name="Modenutti C."/>
        </authorList>
    </citation>
    <scope>NUCLEOTIDE SEQUENCE [LARGE SCALE GENOMIC DNA]</scope>
</reference>
<comment type="caution">
    <text evidence="2">The sequence shown here is derived from an EMBL/GenBank/DDBJ whole genome shotgun (WGS) entry which is preliminary data.</text>
</comment>